<name>A0A1H8TUJ6_9PROT</name>
<feature type="domain" description="Type I restriction modification DNA specificity" evidence="4">
    <location>
        <begin position="34"/>
        <end position="177"/>
    </location>
</feature>
<comment type="similarity">
    <text evidence="1">Belongs to the type-I restriction system S methylase family.</text>
</comment>
<dbReference type="STRING" id="42354.SAMN05216333_1283"/>
<evidence type="ECO:0000256" key="2">
    <source>
        <dbReference type="ARBA" id="ARBA00022747"/>
    </source>
</evidence>
<dbReference type="Proteomes" id="UP000198814">
    <property type="component" value="Unassembled WGS sequence"/>
</dbReference>
<dbReference type="PANTHER" id="PTHR30408:SF12">
    <property type="entry name" value="TYPE I RESTRICTION ENZYME MJAVIII SPECIFICITY SUBUNIT"/>
    <property type="match status" value="1"/>
</dbReference>
<dbReference type="GO" id="GO:0003677">
    <property type="term" value="F:DNA binding"/>
    <property type="evidence" value="ECO:0007669"/>
    <property type="project" value="UniProtKB-KW"/>
</dbReference>
<keyword evidence="3" id="KW-0238">DNA-binding</keyword>
<dbReference type="Pfam" id="PF01420">
    <property type="entry name" value="Methylase_S"/>
    <property type="match status" value="2"/>
</dbReference>
<dbReference type="SUPFAM" id="SSF116734">
    <property type="entry name" value="DNA methylase specificity domain"/>
    <property type="match status" value="2"/>
</dbReference>
<evidence type="ECO:0000313" key="5">
    <source>
        <dbReference type="EMBL" id="SEO94587.1"/>
    </source>
</evidence>
<dbReference type="CDD" id="cd17246">
    <property type="entry name" value="RMtype1_S_SonII-TRD2-CR2_like"/>
    <property type="match status" value="1"/>
</dbReference>
<dbReference type="InterPro" id="IPR044946">
    <property type="entry name" value="Restrct_endonuc_typeI_TRD_sf"/>
</dbReference>
<dbReference type="PANTHER" id="PTHR30408">
    <property type="entry name" value="TYPE-1 RESTRICTION ENZYME ECOKI SPECIFICITY PROTEIN"/>
    <property type="match status" value="1"/>
</dbReference>
<evidence type="ECO:0000256" key="3">
    <source>
        <dbReference type="ARBA" id="ARBA00023125"/>
    </source>
</evidence>
<dbReference type="Gene3D" id="3.90.220.20">
    <property type="entry name" value="DNA methylase specificity domains"/>
    <property type="match status" value="2"/>
</dbReference>
<dbReference type="EMBL" id="FODO01000028">
    <property type="protein sequence ID" value="SEO94587.1"/>
    <property type="molecule type" value="Genomic_DNA"/>
</dbReference>
<organism evidence="5 6">
    <name type="scientific">Nitrosomonas oligotropha</name>
    <dbReference type="NCBI Taxonomy" id="42354"/>
    <lineage>
        <taxon>Bacteria</taxon>
        <taxon>Pseudomonadati</taxon>
        <taxon>Pseudomonadota</taxon>
        <taxon>Betaproteobacteria</taxon>
        <taxon>Nitrosomonadales</taxon>
        <taxon>Nitrosomonadaceae</taxon>
        <taxon>Nitrosomonas</taxon>
    </lineage>
</organism>
<evidence type="ECO:0000313" key="6">
    <source>
        <dbReference type="Proteomes" id="UP000198814"/>
    </source>
</evidence>
<proteinExistence type="inferred from homology"/>
<dbReference type="InterPro" id="IPR000055">
    <property type="entry name" value="Restrct_endonuc_typeI_TRD"/>
</dbReference>
<evidence type="ECO:0000259" key="4">
    <source>
        <dbReference type="Pfam" id="PF01420"/>
    </source>
</evidence>
<keyword evidence="6" id="KW-1185">Reference proteome</keyword>
<protein>
    <submittedName>
        <fullName evidence="5">Type I restriction enzyme, S subunit</fullName>
    </submittedName>
</protein>
<dbReference type="OrthoDB" id="9798929at2"/>
<dbReference type="InterPro" id="IPR052021">
    <property type="entry name" value="Type-I_RS_S_subunit"/>
</dbReference>
<dbReference type="AlphaFoldDB" id="A0A1H8TUJ6"/>
<feature type="domain" description="Type I restriction modification DNA specificity" evidence="4">
    <location>
        <begin position="194"/>
        <end position="360"/>
    </location>
</feature>
<sequence>MSSYALSEIAEIVDCEHKTAPTVEDSQYRSIRTTDIANGKIHIDKANRVSENTYLEWSKRAIPEPGDIILAREAPVGEVGWIAEGYKVCLGQRTVLLKVTHSGVSKKFLLYYLANPDTRYNLQARSTGSVVAHLNVKDIRSFTVSIPPLPEQKAIAYILSSLDDKIDLLHRQNKTLEALAETLFRQWFVEEAQEDWEEVALEDITNRITDGAHASPPTVAAGVPMASVKDMYQWGINTSSCRQISQDDFDELVRTDCRPLKNDILIAKDGSYLKHVFVVENDMDVVILSSIAILRPNGKYHPLLLAIFLKLESTKEGLENIVTGAVIPRIVLKDFRKYKLPLPPKQLQDQALACIQPIYEKCWENGRKIRTLETLRDTLLPKLMSGEVRVVV</sequence>
<gene>
    <name evidence="5" type="ORF">SAMN05216333_1283</name>
</gene>
<dbReference type="RefSeq" id="WP_090321738.1">
    <property type="nucleotide sequence ID" value="NZ_FNOE01000031.1"/>
</dbReference>
<keyword evidence="2" id="KW-0680">Restriction system</keyword>
<dbReference type="GO" id="GO:0009307">
    <property type="term" value="P:DNA restriction-modification system"/>
    <property type="evidence" value="ECO:0007669"/>
    <property type="project" value="UniProtKB-KW"/>
</dbReference>
<accession>A0A1H8TUJ6</accession>
<reference evidence="6" key="1">
    <citation type="submission" date="2016-10" db="EMBL/GenBank/DDBJ databases">
        <authorList>
            <person name="Varghese N."/>
            <person name="Submissions S."/>
        </authorList>
    </citation>
    <scope>NUCLEOTIDE SEQUENCE [LARGE SCALE GENOMIC DNA]</scope>
    <source>
        <strain evidence="6">Nm76</strain>
    </source>
</reference>
<evidence type="ECO:0000256" key="1">
    <source>
        <dbReference type="ARBA" id="ARBA00010923"/>
    </source>
</evidence>